<dbReference type="Proteomes" id="UP001218218">
    <property type="component" value="Unassembled WGS sequence"/>
</dbReference>
<organism evidence="1 2">
    <name type="scientific">Mycena albidolilacea</name>
    <dbReference type="NCBI Taxonomy" id="1033008"/>
    <lineage>
        <taxon>Eukaryota</taxon>
        <taxon>Fungi</taxon>
        <taxon>Dikarya</taxon>
        <taxon>Basidiomycota</taxon>
        <taxon>Agaricomycotina</taxon>
        <taxon>Agaricomycetes</taxon>
        <taxon>Agaricomycetidae</taxon>
        <taxon>Agaricales</taxon>
        <taxon>Marasmiineae</taxon>
        <taxon>Mycenaceae</taxon>
        <taxon>Mycena</taxon>
    </lineage>
</organism>
<sequence length="191" mass="21576">MHDILVAEPLVSKKWQAITLSPALQRALFFEPDFSMAEYIRNPLLVEMLPPFFAAPLVEEYERDEEDEELEDDEGYEDCQLSWPGQSPALLAMPWARAPELFKRGRELAPHAGYAAPDTNHAWESRALLPDLSLRMGALYDLAVPFVDHADSNFYICWPGHNGHDLKGDLTLAFCSTAGSMPREEERMPDG</sequence>
<evidence type="ECO:0000313" key="1">
    <source>
        <dbReference type="EMBL" id="KAJ7323686.1"/>
    </source>
</evidence>
<dbReference type="AlphaFoldDB" id="A0AAD7EGU2"/>
<accession>A0AAD7EGU2</accession>
<protein>
    <submittedName>
        <fullName evidence="1">Uncharacterized protein</fullName>
    </submittedName>
</protein>
<keyword evidence="2" id="KW-1185">Reference proteome</keyword>
<evidence type="ECO:0000313" key="2">
    <source>
        <dbReference type="Proteomes" id="UP001218218"/>
    </source>
</evidence>
<gene>
    <name evidence="1" type="ORF">DFH08DRAFT_817719</name>
</gene>
<reference evidence="1" key="1">
    <citation type="submission" date="2023-03" db="EMBL/GenBank/DDBJ databases">
        <title>Massive genome expansion in bonnet fungi (Mycena s.s.) driven by repeated elements and novel gene families across ecological guilds.</title>
        <authorList>
            <consortium name="Lawrence Berkeley National Laboratory"/>
            <person name="Harder C.B."/>
            <person name="Miyauchi S."/>
            <person name="Viragh M."/>
            <person name="Kuo A."/>
            <person name="Thoen E."/>
            <person name="Andreopoulos B."/>
            <person name="Lu D."/>
            <person name="Skrede I."/>
            <person name="Drula E."/>
            <person name="Henrissat B."/>
            <person name="Morin E."/>
            <person name="Kohler A."/>
            <person name="Barry K."/>
            <person name="LaButti K."/>
            <person name="Morin E."/>
            <person name="Salamov A."/>
            <person name="Lipzen A."/>
            <person name="Mereny Z."/>
            <person name="Hegedus B."/>
            <person name="Baldrian P."/>
            <person name="Stursova M."/>
            <person name="Weitz H."/>
            <person name="Taylor A."/>
            <person name="Grigoriev I.V."/>
            <person name="Nagy L.G."/>
            <person name="Martin F."/>
            <person name="Kauserud H."/>
        </authorList>
    </citation>
    <scope>NUCLEOTIDE SEQUENCE</scope>
    <source>
        <strain evidence="1">CBHHK002</strain>
    </source>
</reference>
<name>A0AAD7EGU2_9AGAR</name>
<comment type="caution">
    <text evidence="1">The sequence shown here is derived from an EMBL/GenBank/DDBJ whole genome shotgun (WGS) entry which is preliminary data.</text>
</comment>
<dbReference type="EMBL" id="JARIHO010000046">
    <property type="protein sequence ID" value="KAJ7323686.1"/>
    <property type="molecule type" value="Genomic_DNA"/>
</dbReference>
<proteinExistence type="predicted"/>